<reference evidence="2 3" key="1">
    <citation type="submission" date="2018-08" db="EMBL/GenBank/DDBJ databases">
        <title>Genomic Encyclopedia of Archaeal and Bacterial Type Strains, Phase II (KMG-II): from individual species to whole genera.</title>
        <authorList>
            <person name="Goeker M."/>
        </authorList>
    </citation>
    <scope>NUCLEOTIDE SEQUENCE [LARGE SCALE GENOMIC DNA]</scope>
    <source>
        <strain evidence="2 3">DSM 45791</strain>
    </source>
</reference>
<keyword evidence="1" id="KW-0732">Signal</keyword>
<sequence>MIRLAPLLSLMLIAACAAPPPAPDPDAPAIAWAARVCDATPRIAAAPQQTSADLVAFLDTVSTALGKEAAGIRAAGPPPVPGGQAVVDKALGTIDAAQKSLQQARSRLAAVKPGDDGGLQQAVADVNTGMAGLDDAGDPKATLRQNKDLDRAFAKAVDC</sequence>
<proteinExistence type="predicted"/>
<comment type="caution">
    <text evidence="2">The sequence shown here is derived from an EMBL/GenBank/DDBJ whole genome shotgun (WGS) entry which is preliminary data.</text>
</comment>
<organism evidence="2 3">
    <name type="scientific">Kutzneria buriramensis</name>
    <dbReference type="NCBI Taxonomy" id="1045776"/>
    <lineage>
        <taxon>Bacteria</taxon>
        <taxon>Bacillati</taxon>
        <taxon>Actinomycetota</taxon>
        <taxon>Actinomycetes</taxon>
        <taxon>Pseudonocardiales</taxon>
        <taxon>Pseudonocardiaceae</taxon>
        <taxon>Kutzneria</taxon>
    </lineage>
</organism>
<evidence type="ECO:0000313" key="2">
    <source>
        <dbReference type="EMBL" id="REH26470.1"/>
    </source>
</evidence>
<gene>
    <name evidence="2" type="ORF">BCF44_13241</name>
</gene>
<evidence type="ECO:0000313" key="3">
    <source>
        <dbReference type="Proteomes" id="UP000256269"/>
    </source>
</evidence>
<dbReference type="OrthoDB" id="4202326at2"/>
<keyword evidence="3" id="KW-1185">Reference proteome</keyword>
<protein>
    <recommendedName>
        <fullName evidence="4">Small secreted protein</fullName>
    </recommendedName>
</protein>
<feature type="chain" id="PRO_5017816251" description="Small secreted protein" evidence="1">
    <location>
        <begin position="18"/>
        <end position="159"/>
    </location>
</feature>
<evidence type="ECO:0000256" key="1">
    <source>
        <dbReference type="SAM" id="SignalP"/>
    </source>
</evidence>
<name>A0A3E0GUR7_9PSEU</name>
<accession>A0A3E0GUR7</accession>
<dbReference type="Proteomes" id="UP000256269">
    <property type="component" value="Unassembled WGS sequence"/>
</dbReference>
<dbReference type="EMBL" id="QUNO01000032">
    <property type="protein sequence ID" value="REH26470.1"/>
    <property type="molecule type" value="Genomic_DNA"/>
</dbReference>
<dbReference type="RefSeq" id="WP_147329005.1">
    <property type="nucleotide sequence ID" value="NZ_CP144375.1"/>
</dbReference>
<dbReference type="PROSITE" id="PS51257">
    <property type="entry name" value="PROKAR_LIPOPROTEIN"/>
    <property type="match status" value="1"/>
</dbReference>
<evidence type="ECO:0008006" key="4">
    <source>
        <dbReference type="Google" id="ProtNLM"/>
    </source>
</evidence>
<dbReference type="AlphaFoldDB" id="A0A3E0GUR7"/>
<feature type="signal peptide" evidence="1">
    <location>
        <begin position="1"/>
        <end position="17"/>
    </location>
</feature>